<dbReference type="GO" id="GO:0046872">
    <property type="term" value="F:metal ion binding"/>
    <property type="evidence" value="ECO:0007669"/>
    <property type="project" value="UniProtKB-KW"/>
</dbReference>
<accession>A0A7W6MLX5</accession>
<comment type="caution">
    <text evidence="15">The sequence shown here is derived from an EMBL/GenBank/DDBJ whole genome shotgun (WGS) entry which is preliminary data.</text>
</comment>
<feature type="transmembrane region" description="Helical" evidence="13">
    <location>
        <begin position="204"/>
        <end position="224"/>
    </location>
</feature>
<dbReference type="InterPro" id="IPR001915">
    <property type="entry name" value="Peptidase_M48"/>
</dbReference>
<dbReference type="Gene3D" id="3.30.2010.10">
    <property type="entry name" value="Metalloproteases ('zincins'), catalytic domain"/>
    <property type="match status" value="1"/>
</dbReference>
<evidence type="ECO:0000256" key="5">
    <source>
        <dbReference type="ARBA" id="ARBA00022692"/>
    </source>
</evidence>
<feature type="compositionally biased region" description="Basic and acidic residues" evidence="12">
    <location>
        <begin position="452"/>
        <end position="463"/>
    </location>
</feature>
<evidence type="ECO:0000313" key="15">
    <source>
        <dbReference type="EMBL" id="MBB4000210.1"/>
    </source>
</evidence>
<evidence type="ECO:0000256" key="6">
    <source>
        <dbReference type="ARBA" id="ARBA00022723"/>
    </source>
</evidence>
<evidence type="ECO:0000256" key="8">
    <source>
        <dbReference type="ARBA" id="ARBA00022833"/>
    </source>
</evidence>
<reference evidence="15 16" key="1">
    <citation type="submission" date="2020-08" db="EMBL/GenBank/DDBJ databases">
        <title>Genomic Encyclopedia of Type Strains, Phase IV (KMG-IV): sequencing the most valuable type-strain genomes for metagenomic binning, comparative biology and taxonomic classification.</title>
        <authorList>
            <person name="Goeker M."/>
        </authorList>
    </citation>
    <scope>NUCLEOTIDE SEQUENCE [LARGE SCALE GENOMIC DNA]</scope>
    <source>
        <strain evidence="15 16">DSM 102238</strain>
    </source>
</reference>
<evidence type="ECO:0000256" key="2">
    <source>
        <dbReference type="ARBA" id="ARBA00004651"/>
    </source>
</evidence>
<keyword evidence="9 13" id="KW-1133">Transmembrane helix</keyword>
<feature type="transmembrane region" description="Helical" evidence="13">
    <location>
        <begin position="554"/>
        <end position="579"/>
    </location>
</feature>
<comment type="subcellular location">
    <subcellularLocation>
        <location evidence="2">Cell membrane</location>
        <topology evidence="2">Multi-pass membrane protein</topology>
    </subcellularLocation>
</comment>
<evidence type="ECO:0000256" key="10">
    <source>
        <dbReference type="ARBA" id="ARBA00023049"/>
    </source>
</evidence>
<evidence type="ECO:0000256" key="4">
    <source>
        <dbReference type="ARBA" id="ARBA00022670"/>
    </source>
</evidence>
<dbReference type="GO" id="GO:0006508">
    <property type="term" value="P:proteolysis"/>
    <property type="evidence" value="ECO:0007669"/>
    <property type="project" value="UniProtKB-KW"/>
</dbReference>
<dbReference type="CDD" id="cd07328">
    <property type="entry name" value="M48_Ste24p_like"/>
    <property type="match status" value="1"/>
</dbReference>
<dbReference type="GO" id="GO:0004222">
    <property type="term" value="F:metalloendopeptidase activity"/>
    <property type="evidence" value="ECO:0007669"/>
    <property type="project" value="InterPro"/>
</dbReference>
<dbReference type="InterPro" id="IPR050083">
    <property type="entry name" value="HtpX_protease"/>
</dbReference>
<evidence type="ECO:0000256" key="1">
    <source>
        <dbReference type="ARBA" id="ARBA00001947"/>
    </source>
</evidence>
<keyword evidence="10" id="KW-0482">Metalloprotease</keyword>
<feature type="transmembrane region" description="Helical" evidence="13">
    <location>
        <begin position="116"/>
        <end position="140"/>
    </location>
</feature>
<evidence type="ECO:0000259" key="14">
    <source>
        <dbReference type="Pfam" id="PF01435"/>
    </source>
</evidence>
<evidence type="ECO:0000256" key="9">
    <source>
        <dbReference type="ARBA" id="ARBA00022989"/>
    </source>
</evidence>
<evidence type="ECO:0000256" key="11">
    <source>
        <dbReference type="ARBA" id="ARBA00023136"/>
    </source>
</evidence>
<feature type="domain" description="Peptidase M48" evidence="14">
    <location>
        <begin position="295"/>
        <end position="475"/>
    </location>
</feature>
<keyword evidence="6" id="KW-0479">Metal-binding</keyword>
<keyword evidence="7" id="KW-0378">Hydrolase</keyword>
<feature type="transmembrane region" description="Helical" evidence="13">
    <location>
        <begin position="585"/>
        <end position="607"/>
    </location>
</feature>
<comment type="cofactor">
    <cofactor evidence="1">
        <name>Zn(2+)</name>
        <dbReference type="ChEBI" id="CHEBI:29105"/>
    </cofactor>
</comment>
<protein>
    <submittedName>
        <fullName evidence="15">Zn-dependent protease with chaperone function</fullName>
    </submittedName>
</protein>
<dbReference type="GO" id="GO:0005886">
    <property type="term" value="C:plasma membrane"/>
    <property type="evidence" value="ECO:0007669"/>
    <property type="project" value="UniProtKB-SubCell"/>
</dbReference>
<evidence type="ECO:0000313" key="16">
    <source>
        <dbReference type="Proteomes" id="UP000542776"/>
    </source>
</evidence>
<feature type="transmembrane region" description="Helical" evidence="13">
    <location>
        <begin position="20"/>
        <end position="39"/>
    </location>
</feature>
<feature type="transmembrane region" description="Helical" evidence="13">
    <location>
        <begin position="161"/>
        <end position="184"/>
    </location>
</feature>
<gene>
    <name evidence="15" type="ORF">GGR04_004086</name>
</gene>
<dbReference type="RefSeq" id="WP_246393445.1">
    <property type="nucleotide sequence ID" value="NZ_JACIEK010000016.1"/>
</dbReference>
<organism evidence="15 16">
    <name type="scientific">Aureimonas pseudogalii</name>
    <dbReference type="NCBI Taxonomy" id="1744844"/>
    <lineage>
        <taxon>Bacteria</taxon>
        <taxon>Pseudomonadati</taxon>
        <taxon>Pseudomonadota</taxon>
        <taxon>Alphaproteobacteria</taxon>
        <taxon>Hyphomicrobiales</taxon>
        <taxon>Aurantimonadaceae</taxon>
        <taxon>Aureimonas</taxon>
    </lineage>
</organism>
<keyword evidence="5 13" id="KW-0812">Transmembrane</keyword>
<dbReference type="PANTHER" id="PTHR43221">
    <property type="entry name" value="PROTEASE HTPX"/>
    <property type="match status" value="1"/>
</dbReference>
<evidence type="ECO:0000256" key="13">
    <source>
        <dbReference type="SAM" id="Phobius"/>
    </source>
</evidence>
<evidence type="ECO:0000256" key="7">
    <source>
        <dbReference type="ARBA" id="ARBA00022801"/>
    </source>
</evidence>
<dbReference type="AlphaFoldDB" id="A0A7W6MLX5"/>
<evidence type="ECO:0000256" key="3">
    <source>
        <dbReference type="ARBA" id="ARBA00022475"/>
    </source>
</evidence>
<dbReference type="EMBL" id="JACIEK010000016">
    <property type="protein sequence ID" value="MBB4000210.1"/>
    <property type="molecule type" value="Genomic_DNA"/>
</dbReference>
<dbReference type="Pfam" id="PF01435">
    <property type="entry name" value="Peptidase_M48"/>
    <property type="match status" value="1"/>
</dbReference>
<sequence>MAFTQSPPSPFWRRSPPFGLALWLFVLPLALTGLGTWQAQRAASMVEIETASVDGLRQRLGKVRQFGAEDPEALLRFPGDGTDVTVLKASETTARIETALASLETDLTVARARVPLAWATIGASLLVVAGTGSGLLAARVAGWRARRSRDQLIESFGRLRVVLPVLMAAVVLGFGVALFCATSFEAMSLWFWERVSGNGIKLAGAGIVLAALAAYGAVMAVVSLRRVFDLFTPQPIDVLARVVGEDEAPGLWRFTREIAARQGAPLPDTIIVGLTEGFYVTEGAVRIEPEGRLLEGRTLYLPAPALELLDTAEVSAIIGHELAHFTGDDTRYSRKFTPIYATLWRSLEALHQANRGAIVVQPATRLGFHAIGQFDVAVAHWSRLREFEADRNGSLISRPAGAASALIRSSIIEPAVSFVLQRAFQAPETGEDDLVAATARLTAEEGFPDPAAHLEDRQPHPTDSHPPTSQRIEALGVAIDEPVLAHATRRPEPGVPSFGRKAFADWDAICRALSLDFLTRARGAHAEYRESLETAAAAVGSEALVLYDNAKPMIWVMGIASGFFAIIGIGAVAAAAQIGFGHDEWAQAILAAVGATGFLGFAAIAIVSHRRSRAPLFVLTPEHLETSRFLDPIPWTDVEQYQVYANQRFALQLVLHEEAPLPARRGFWFYSKVNRRRRTVTIDAFGVKGMKVDAFSELIGRYLHAAYARRELVAPKE</sequence>
<keyword evidence="4 15" id="KW-0645">Protease</keyword>
<keyword evidence="11 13" id="KW-0472">Membrane</keyword>
<keyword evidence="16" id="KW-1185">Reference proteome</keyword>
<feature type="region of interest" description="Disordered" evidence="12">
    <location>
        <begin position="449"/>
        <end position="469"/>
    </location>
</feature>
<keyword evidence="3" id="KW-1003">Cell membrane</keyword>
<name>A0A7W6MLX5_9HYPH</name>
<keyword evidence="8" id="KW-0862">Zinc</keyword>
<proteinExistence type="predicted"/>
<dbReference type="PANTHER" id="PTHR43221:SF1">
    <property type="entry name" value="PROTEASE HTPX"/>
    <property type="match status" value="1"/>
</dbReference>
<evidence type="ECO:0000256" key="12">
    <source>
        <dbReference type="SAM" id="MobiDB-lite"/>
    </source>
</evidence>
<dbReference type="Proteomes" id="UP000542776">
    <property type="component" value="Unassembled WGS sequence"/>
</dbReference>